<accession>A0ABV2U2R3</accession>
<feature type="compositionally biased region" description="Low complexity" evidence="1">
    <location>
        <begin position="103"/>
        <end position="134"/>
    </location>
</feature>
<keyword evidence="2" id="KW-1133">Transmembrane helix</keyword>
<dbReference type="RefSeq" id="WP_356708619.1">
    <property type="nucleotide sequence ID" value="NZ_JBEXIP010000002.1"/>
</dbReference>
<proteinExistence type="predicted"/>
<evidence type="ECO:0000256" key="2">
    <source>
        <dbReference type="SAM" id="Phobius"/>
    </source>
</evidence>
<comment type="caution">
    <text evidence="3">The sequence shown here is derived from an EMBL/GenBank/DDBJ whole genome shotgun (WGS) entry which is preliminary data.</text>
</comment>
<organism evidence="3 4">
    <name type="scientific">Streptomyces sp. 900116325</name>
    <dbReference type="NCBI Taxonomy" id="3154295"/>
    <lineage>
        <taxon>Bacteria</taxon>
        <taxon>Bacillati</taxon>
        <taxon>Actinomycetota</taxon>
        <taxon>Actinomycetes</taxon>
        <taxon>Kitasatosporales</taxon>
        <taxon>Streptomycetaceae</taxon>
        <taxon>Streptomyces</taxon>
    </lineage>
</organism>
<evidence type="ECO:0000256" key="1">
    <source>
        <dbReference type="SAM" id="MobiDB-lite"/>
    </source>
</evidence>
<keyword evidence="4" id="KW-1185">Reference proteome</keyword>
<feature type="region of interest" description="Disordered" evidence="1">
    <location>
        <begin position="82"/>
        <end position="134"/>
    </location>
</feature>
<feature type="region of interest" description="Disordered" evidence="1">
    <location>
        <begin position="1"/>
        <end position="34"/>
    </location>
</feature>
<name>A0ABV2U2R3_9ACTN</name>
<protein>
    <submittedName>
        <fullName evidence="3">Uncharacterized protein</fullName>
    </submittedName>
</protein>
<keyword evidence="2" id="KW-0812">Transmembrane</keyword>
<dbReference type="EMBL" id="JBEXIP010000002">
    <property type="protein sequence ID" value="MET8432117.1"/>
    <property type="molecule type" value="Genomic_DNA"/>
</dbReference>
<gene>
    <name evidence="3" type="ORF">ABZV61_04785</name>
</gene>
<dbReference type="Proteomes" id="UP001550044">
    <property type="component" value="Unassembled WGS sequence"/>
</dbReference>
<reference evidence="3 4" key="1">
    <citation type="submission" date="2024-06" db="EMBL/GenBank/DDBJ databases">
        <title>The Natural Products Discovery Center: Release of the First 8490 Sequenced Strains for Exploring Actinobacteria Biosynthetic Diversity.</title>
        <authorList>
            <person name="Kalkreuter E."/>
            <person name="Kautsar S.A."/>
            <person name="Yang D."/>
            <person name="Bader C.D."/>
            <person name="Teijaro C.N."/>
            <person name="Fluegel L."/>
            <person name="Davis C.M."/>
            <person name="Simpson J.R."/>
            <person name="Lauterbach L."/>
            <person name="Steele A.D."/>
            <person name="Gui C."/>
            <person name="Meng S."/>
            <person name="Li G."/>
            <person name="Viehrig K."/>
            <person name="Ye F."/>
            <person name="Su P."/>
            <person name="Kiefer A.F."/>
            <person name="Nichols A."/>
            <person name="Cepeda A.J."/>
            <person name="Yan W."/>
            <person name="Fan B."/>
            <person name="Jiang Y."/>
            <person name="Adhikari A."/>
            <person name="Zheng C.-J."/>
            <person name="Schuster L."/>
            <person name="Cowan T.M."/>
            <person name="Smanski M.J."/>
            <person name="Chevrette M.G."/>
            <person name="De Carvalho L.P.S."/>
            <person name="Shen B."/>
        </authorList>
    </citation>
    <scope>NUCLEOTIDE SEQUENCE [LARGE SCALE GENOMIC DNA]</scope>
    <source>
        <strain evidence="3 4">NPDC005137</strain>
    </source>
</reference>
<feature type="transmembrane region" description="Helical" evidence="2">
    <location>
        <begin position="53"/>
        <end position="74"/>
    </location>
</feature>
<sequence>MHSDTVIEKNPTGHGRRKHAGLRRPPAGTAAQEGPVFVDSSGRRARLLRRAGIALGIACVGYAAVLCLAFMGGISMSPSELLPFDGAPFAQGGPDGITPPGVTGAPPSGPPADGAGPSPSASMSVSVSATTGTG</sequence>
<evidence type="ECO:0000313" key="3">
    <source>
        <dbReference type="EMBL" id="MET8432117.1"/>
    </source>
</evidence>
<keyword evidence="2" id="KW-0472">Membrane</keyword>
<evidence type="ECO:0000313" key="4">
    <source>
        <dbReference type="Proteomes" id="UP001550044"/>
    </source>
</evidence>